<keyword evidence="3" id="KW-0741">SOS mutagenesis</keyword>
<organism evidence="7 8">
    <name type="scientific">Acinetobacter larvae</name>
    <dbReference type="NCBI Taxonomy" id="1789224"/>
    <lineage>
        <taxon>Bacteria</taxon>
        <taxon>Pseudomonadati</taxon>
        <taxon>Pseudomonadota</taxon>
        <taxon>Gammaproteobacteria</taxon>
        <taxon>Moraxellales</taxon>
        <taxon>Moraxellaceae</taxon>
        <taxon>Acinetobacter</taxon>
    </lineage>
</organism>
<evidence type="ECO:0000313" key="7">
    <source>
        <dbReference type="EMBL" id="AOA58956.1"/>
    </source>
</evidence>
<dbReference type="InterPro" id="IPR025188">
    <property type="entry name" value="DUF4113"/>
</dbReference>
<evidence type="ECO:0000256" key="5">
    <source>
        <dbReference type="ARBA" id="ARBA00023236"/>
    </source>
</evidence>
<evidence type="ECO:0000313" key="8">
    <source>
        <dbReference type="Proteomes" id="UP000093391"/>
    </source>
</evidence>
<dbReference type="PANTHER" id="PTHR11076">
    <property type="entry name" value="DNA REPAIR POLYMERASE UMUC / TRANSFERASE FAMILY MEMBER"/>
    <property type="match status" value="1"/>
</dbReference>
<dbReference type="SUPFAM" id="SSF100879">
    <property type="entry name" value="Lesion bypass DNA polymerase (Y-family), little finger domain"/>
    <property type="match status" value="1"/>
</dbReference>
<dbReference type="Gene3D" id="3.30.70.270">
    <property type="match status" value="1"/>
</dbReference>
<evidence type="ECO:0000256" key="3">
    <source>
        <dbReference type="ARBA" id="ARBA00023199"/>
    </source>
</evidence>
<dbReference type="RefSeq" id="WP_067556380.1">
    <property type="nucleotide sequence ID" value="NZ_CP016895.1"/>
</dbReference>
<dbReference type="InterPro" id="IPR043502">
    <property type="entry name" value="DNA/RNA_pol_sf"/>
</dbReference>
<dbReference type="GO" id="GO:0006281">
    <property type="term" value="P:DNA repair"/>
    <property type="evidence" value="ECO:0007669"/>
    <property type="project" value="UniProtKB-KW"/>
</dbReference>
<dbReference type="AlphaFoldDB" id="A0A1B2M181"/>
<dbReference type="STRING" id="1789224.BFG52_11750"/>
<evidence type="ECO:0000256" key="1">
    <source>
        <dbReference type="ARBA" id="ARBA00010945"/>
    </source>
</evidence>
<proteinExistence type="inferred from homology"/>
<keyword evidence="4" id="KW-0234">DNA repair</keyword>
<dbReference type="InterPro" id="IPR043128">
    <property type="entry name" value="Rev_trsase/Diguanyl_cyclase"/>
</dbReference>
<dbReference type="InterPro" id="IPR001126">
    <property type="entry name" value="UmuC"/>
</dbReference>
<dbReference type="CDD" id="cd01700">
    <property type="entry name" value="PolY_Pol_V_umuC"/>
    <property type="match status" value="1"/>
</dbReference>
<sequence>MNHIQQQAPQLYALIDINNCYVSCERIFQPQLNQKAVIVLSNNDGCVVARSEEAKALGITMAVPFFQIQDLVQQHQVQVFSSNYALYAEMSNRFHQLAAEFVTADEHELYSIDECFLKLTAYTKNHDIDQMALCIRQRMAQWLSLPVSIGIGRSKTEAKIANHLAKKLTTFNGICNLSHIDPCALEHIYAHLDVSTVWGVGQRQAKRLKALAIHSVYDLASSDHRLLKKHFNVVLARTVLELQGISCLELAQQPHAKQQIVASRSFGTRIYALDDLKEALGLYLQDALQRLREQKLCCTCLIVFLESSRFRSNKDNYRATLSYSLSQASDSLFALKKIALQLLTQIYRPDIAYKKCGVMLSDLVPKHYMPQDLWRDDQHHEIDARLMQSYENIQQRFGKHKIALGATALAQRPWHMQSAYRSPNYFSWAELPSVK</sequence>
<gene>
    <name evidence="7" type="ORF">BFG52_11750</name>
</gene>
<dbReference type="GO" id="GO:0042276">
    <property type="term" value="P:error-prone translesion synthesis"/>
    <property type="evidence" value="ECO:0007669"/>
    <property type="project" value="TreeGrafter"/>
</dbReference>
<dbReference type="GO" id="GO:0005829">
    <property type="term" value="C:cytosol"/>
    <property type="evidence" value="ECO:0007669"/>
    <property type="project" value="TreeGrafter"/>
</dbReference>
<dbReference type="GO" id="GO:0009432">
    <property type="term" value="P:SOS response"/>
    <property type="evidence" value="ECO:0007669"/>
    <property type="project" value="UniProtKB-KW"/>
</dbReference>
<keyword evidence="5" id="KW-0742">SOS response</keyword>
<dbReference type="GO" id="GO:0003887">
    <property type="term" value="F:DNA-directed DNA polymerase activity"/>
    <property type="evidence" value="ECO:0007669"/>
    <property type="project" value="TreeGrafter"/>
</dbReference>
<dbReference type="OrthoDB" id="9808813at2"/>
<dbReference type="PROSITE" id="PS50173">
    <property type="entry name" value="UMUC"/>
    <property type="match status" value="1"/>
</dbReference>
<dbReference type="SUPFAM" id="SSF56672">
    <property type="entry name" value="DNA/RNA polymerases"/>
    <property type="match status" value="1"/>
</dbReference>
<dbReference type="Gene3D" id="1.10.150.20">
    <property type="entry name" value="5' to 3' exonuclease, C-terminal subdomain"/>
    <property type="match status" value="1"/>
</dbReference>
<dbReference type="EMBL" id="CP016895">
    <property type="protein sequence ID" value="AOA58956.1"/>
    <property type="molecule type" value="Genomic_DNA"/>
</dbReference>
<dbReference type="PANTHER" id="PTHR11076:SF34">
    <property type="entry name" value="PROTEIN UMUC"/>
    <property type="match status" value="1"/>
</dbReference>
<comment type="similarity">
    <text evidence="1">Belongs to the DNA polymerase type-Y family.</text>
</comment>
<dbReference type="Pfam" id="PF11799">
    <property type="entry name" value="IMS_C"/>
    <property type="match status" value="1"/>
</dbReference>
<keyword evidence="8" id="KW-1185">Reference proteome</keyword>
<reference evidence="7 8" key="1">
    <citation type="submission" date="2016-08" db="EMBL/GenBank/DDBJ databases">
        <authorList>
            <person name="Seilhamer J.J."/>
        </authorList>
    </citation>
    <scope>NUCLEOTIDE SEQUENCE [LARGE SCALE GENOMIC DNA]</scope>
    <source>
        <strain evidence="7 8">BRTC-1</strain>
    </source>
</reference>
<feature type="domain" description="UmuC" evidence="6">
    <location>
        <begin position="12"/>
        <end position="201"/>
    </location>
</feature>
<keyword evidence="2" id="KW-0227">DNA damage</keyword>
<dbReference type="InterPro" id="IPR050116">
    <property type="entry name" value="DNA_polymerase-Y"/>
</dbReference>
<accession>A0A1B2M181</accession>
<dbReference type="InterPro" id="IPR036775">
    <property type="entry name" value="DNA_pol_Y-fam_lit_finger_sf"/>
</dbReference>
<evidence type="ECO:0000256" key="2">
    <source>
        <dbReference type="ARBA" id="ARBA00022763"/>
    </source>
</evidence>
<evidence type="ECO:0000256" key="4">
    <source>
        <dbReference type="ARBA" id="ARBA00023204"/>
    </source>
</evidence>
<dbReference type="InterPro" id="IPR017961">
    <property type="entry name" value="DNA_pol_Y-fam_little_finger"/>
</dbReference>
<name>A0A1B2M181_9GAMM</name>
<dbReference type="Gene3D" id="3.40.1170.60">
    <property type="match status" value="1"/>
</dbReference>
<dbReference type="KEGG" id="ala:BFG52_11750"/>
<dbReference type="GO" id="GO:0003684">
    <property type="term" value="F:damaged DNA binding"/>
    <property type="evidence" value="ECO:0007669"/>
    <property type="project" value="InterPro"/>
</dbReference>
<dbReference type="Pfam" id="PF00817">
    <property type="entry name" value="IMS"/>
    <property type="match status" value="1"/>
</dbReference>
<dbReference type="Pfam" id="PF13438">
    <property type="entry name" value="DUF4113"/>
    <property type="match status" value="1"/>
</dbReference>
<evidence type="ECO:0000259" key="6">
    <source>
        <dbReference type="PROSITE" id="PS50173"/>
    </source>
</evidence>
<dbReference type="Proteomes" id="UP000093391">
    <property type="component" value="Chromosome"/>
</dbReference>
<protein>
    <recommendedName>
        <fullName evidence="6">UmuC domain-containing protein</fullName>
    </recommendedName>
</protein>